<gene>
    <name evidence="3" type="primary">bchD</name>
    <name evidence="3" type="ORF">ATO8_09493</name>
</gene>
<dbReference type="PANTHER" id="PTHR43473">
    <property type="entry name" value="MAGNESIUM-CHELATASE SUBUNIT CHLD, CHLOROPLASTIC"/>
    <property type="match status" value="1"/>
</dbReference>
<name>W4HKV7_9RHOB</name>
<dbReference type="Proteomes" id="UP000019063">
    <property type="component" value="Unassembled WGS sequence"/>
</dbReference>
<accession>W4HKV7</accession>
<dbReference type="STRING" id="1379903.ATO8_09493"/>
<feature type="compositionally biased region" description="Low complexity" evidence="1">
    <location>
        <begin position="299"/>
        <end position="318"/>
    </location>
</feature>
<protein>
    <submittedName>
        <fullName evidence="3">Magnesium chelatase subunit D</fullName>
    </submittedName>
</protein>
<dbReference type="InterPro" id="IPR036465">
    <property type="entry name" value="vWFA_dom_sf"/>
</dbReference>
<dbReference type="SUPFAM" id="SSF52540">
    <property type="entry name" value="P-loop containing nucleoside triphosphate hydrolases"/>
    <property type="match status" value="1"/>
</dbReference>
<organism evidence="3 4">
    <name type="scientific">Roseivivax marinus</name>
    <dbReference type="NCBI Taxonomy" id="1379903"/>
    <lineage>
        <taxon>Bacteria</taxon>
        <taxon>Pseudomonadati</taxon>
        <taxon>Pseudomonadota</taxon>
        <taxon>Alphaproteobacteria</taxon>
        <taxon>Rhodobacterales</taxon>
        <taxon>Roseobacteraceae</taxon>
        <taxon>Roseivivax</taxon>
    </lineage>
</organism>
<dbReference type="Pfam" id="PF13519">
    <property type="entry name" value="VWA_2"/>
    <property type="match status" value="1"/>
</dbReference>
<feature type="compositionally biased region" description="Acidic residues" evidence="1">
    <location>
        <begin position="245"/>
        <end position="268"/>
    </location>
</feature>
<dbReference type="SUPFAM" id="SSF53300">
    <property type="entry name" value="vWA-like"/>
    <property type="match status" value="1"/>
</dbReference>
<dbReference type="AlphaFoldDB" id="W4HKV7"/>
<dbReference type="RefSeq" id="WP_051487659.1">
    <property type="nucleotide sequence ID" value="NZ_AQQW01000005.1"/>
</dbReference>
<dbReference type="Pfam" id="PF17863">
    <property type="entry name" value="AAA_lid_2"/>
    <property type="match status" value="1"/>
</dbReference>
<evidence type="ECO:0000256" key="1">
    <source>
        <dbReference type="SAM" id="MobiDB-lite"/>
    </source>
</evidence>
<feature type="region of interest" description="Disordered" evidence="1">
    <location>
        <begin position="292"/>
        <end position="329"/>
    </location>
</feature>
<dbReference type="InterPro" id="IPR027417">
    <property type="entry name" value="P-loop_NTPase"/>
</dbReference>
<dbReference type="PROSITE" id="PS50234">
    <property type="entry name" value="VWFA"/>
    <property type="match status" value="1"/>
</dbReference>
<comment type="caution">
    <text evidence="3">The sequence shown here is derived from an EMBL/GenBank/DDBJ whole genome shotgun (WGS) entry which is preliminary data.</text>
</comment>
<dbReference type="Gene3D" id="1.10.8.80">
    <property type="entry name" value="Magnesium chelatase subunit I, C-Terminal domain"/>
    <property type="match status" value="1"/>
</dbReference>
<evidence type="ECO:0000313" key="4">
    <source>
        <dbReference type="Proteomes" id="UP000019063"/>
    </source>
</evidence>
<dbReference type="InterPro" id="IPR002035">
    <property type="entry name" value="VWF_A"/>
</dbReference>
<evidence type="ECO:0000259" key="2">
    <source>
        <dbReference type="PROSITE" id="PS50234"/>
    </source>
</evidence>
<feature type="region of interest" description="Disordered" evidence="1">
    <location>
        <begin position="238"/>
        <end position="273"/>
    </location>
</feature>
<keyword evidence="4" id="KW-1185">Reference proteome</keyword>
<dbReference type="eggNOG" id="COG1240">
    <property type="taxonomic scope" value="Bacteria"/>
</dbReference>
<proteinExistence type="predicted"/>
<dbReference type="PANTHER" id="PTHR43473:SF2">
    <property type="entry name" value="MAGNESIUM-CHELATASE SUBUNIT CHLD, CHLOROPLASTIC"/>
    <property type="match status" value="1"/>
</dbReference>
<dbReference type="NCBIfam" id="NF009943">
    <property type="entry name" value="PRK13406.1"/>
    <property type="match status" value="1"/>
</dbReference>
<dbReference type="EMBL" id="AQQW01000005">
    <property type="protein sequence ID" value="ETW12766.1"/>
    <property type="molecule type" value="Genomic_DNA"/>
</dbReference>
<dbReference type="InterPro" id="IPR041628">
    <property type="entry name" value="ChlI/MoxR_AAA_lid"/>
</dbReference>
<dbReference type="Gene3D" id="3.40.50.410">
    <property type="entry name" value="von Willebrand factor, type A domain"/>
    <property type="match status" value="1"/>
</dbReference>
<evidence type="ECO:0000313" key="3">
    <source>
        <dbReference type="EMBL" id="ETW12766.1"/>
    </source>
</evidence>
<feature type="domain" description="VWFA" evidence="2">
    <location>
        <begin position="376"/>
        <end position="556"/>
    </location>
</feature>
<dbReference type="PATRIC" id="fig|1317118.6.peg.1961"/>
<dbReference type="SMART" id="SM00327">
    <property type="entry name" value="VWA"/>
    <property type="match status" value="1"/>
</dbReference>
<sequence length="558" mass="58246">MRQDTREPWVAGQLAATLLAVDPAGLGGIHLRARAGPVRDAFLAGLPTVLTPWHRITPGIDDAQLLGGVDVGASLAAGRRIETAGVLDRAGVVILSMAERCPPDLSARLGQALDRDAGPLVLLDEGAEPDEAAPEGLCDRLAFHLDLEQVRAADMADVALGEDEIDRARLRLPDIAVPDTAVRELTGAAIQLGIPGLRAVLLAVAAARAHAALCQRDAVAAEDLQIAAALVYAPRATQLPPEHEETPDESPDPADTEPTENAADEDPMDAPPPEVVLDAVRALLPPGVLESRASRAARRAAGTGQGARAKGTQRGRPLPSRPGRRHGGARIDLVATLRAAVPWQALRRQEAPDRTGVIVRALDIHLRRFERRTERLVIFCVDASGSAALARMAEAKGAVELMLADAYARRDRVALIAFRGDSADLLLPPTRSLVQAKRRLAALPGGGATPLAAGLDAARAVADRARRAGQAPALALLTDGRANVALSGAQDRAAAMDDARAAAQRIRALGLDGAVIDTGARPRPELAELAAAMGLPCLALPRADAHRLKSGLDAALGT</sequence>
<reference evidence="3 4" key="1">
    <citation type="journal article" date="2014" name="Antonie Van Leeuwenhoek">
        <title>Roseivivax atlanticus sp. nov., isolated from surface seawater of the Atlantic Ocean.</title>
        <authorList>
            <person name="Li G."/>
            <person name="Lai Q."/>
            <person name="Liu X."/>
            <person name="Sun F."/>
            <person name="Shao Z."/>
        </authorList>
    </citation>
    <scope>NUCLEOTIDE SEQUENCE [LARGE SCALE GENOMIC DNA]</scope>
    <source>
        <strain evidence="3 4">22II-s10s</strain>
    </source>
</reference>